<evidence type="ECO:0000313" key="2">
    <source>
        <dbReference type="Proteomes" id="UP000630805"/>
    </source>
</evidence>
<organism evidence="1 2">
    <name type="scientific">Ruegeria haliotis</name>
    <dbReference type="NCBI Taxonomy" id="2747601"/>
    <lineage>
        <taxon>Bacteria</taxon>
        <taxon>Pseudomonadati</taxon>
        <taxon>Pseudomonadota</taxon>
        <taxon>Alphaproteobacteria</taxon>
        <taxon>Rhodobacterales</taxon>
        <taxon>Roseobacteraceae</taxon>
        <taxon>Ruegeria</taxon>
    </lineage>
</organism>
<dbReference type="EMBL" id="JABXWT010000006">
    <property type="protein sequence ID" value="NVO56682.1"/>
    <property type="molecule type" value="Genomic_DNA"/>
</dbReference>
<reference evidence="1 2" key="1">
    <citation type="submission" date="2020-06" db="EMBL/GenBank/DDBJ databases">
        <authorList>
            <person name="Cao W.R."/>
        </authorList>
    </citation>
    <scope>NUCLEOTIDE SEQUENCE [LARGE SCALE GENOMIC DNA]</scope>
    <source>
        <strain evidence="1 2">B1Z28</strain>
    </source>
</reference>
<name>A0ABX2PRC0_9RHOB</name>
<keyword evidence="2" id="KW-1185">Reference proteome</keyword>
<protein>
    <submittedName>
        <fullName evidence="1">Uncharacterized protein</fullName>
    </submittedName>
</protein>
<evidence type="ECO:0000313" key="1">
    <source>
        <dbReference type="EMBL" id="NVO56682.1"/>
    </source>
</evidence>
<dbReference type="Proteomes" id="UP000630805">
    <property type="component" value="Unassembled WGS sequence"/>
</dbReference>
<dbReference type="RefSeq" id="WP_176865365.1">
    <property type="nucleotide sequence ID" value="NZ_JABXWT010000006.1"/>
</dbReference>
<proteinExistence type="predicted"/>
<comment type="caution">
    <text evidence="1">The sequence shown here is derived from an EMBL/GenBank/DDBJ whole genome shotgun (WGS) entry which is preliminary data.</text>
</comment>
<accession>A0ABX2PRC0</accession>
<gene>
    <name evidence="1" type="ORF">HW561_12895</name>
</gene>
<sequence length="308" mass="34410">MWLVFFQMLVVVALATAVHAEKRDYVDLAQRGWGYELRSTMLGRDLAIPVHINGRNLAGASLCLVGEPPHPQTLATLKAFNALLKHSFGHPAPMRYAGLSARNCGTGRTVVLRLYSGYPPNRELSSDLDWLSEIHQLGLPVGRRYVVTSPAMAQTFFGRRGQGTHIMVKQPAHRRPDLLETAFHKSILIEELFQSYTFGMDILLYDKASGFLSKLQETPVNLQRLPWSSHDFMRALLSSNPEGLCAFDVFMMHAIAQAPVDQTIDPGFIDYITSQYDNLWAQADATLADPQFSVLFDEGCTTAVQVQR</sequence>